<keyword evidence="3" id="KW-0496">Mitochondrion</keyword>
<dbReference type="EMBL" id="PGGS01000142">
    <property type="protein sequence ID" value="PNH08157.1"/>
    <property type="molecule type" value="Genomic_DNA"/>
</dbReference>
<dbReference type="PROSITE" id="PS51886">
    <property type="entry name" value="TLDC"/>
    <property type="match status" value="1"/>
</dbReference>
<evidence type="ECO:0000256" key="4">
    <source>
        <dbReference type="ARBA" id="ARBA00040604"/>
    </source>
</evidence>
<feature type="region of interest" description="Disordered" evidence="5">
    <location>
        <begin position="45"/>
        <end position="74"/>
    </location>
</feature>
<sequence>MEALSASQLRAVLEDTQASLAAALGRIEAFRIREKQIMNELSQLRQQVHSPEVPPQPLQQVSSGPKPAAAMPAPAPSLPAATAADLRPLRKAEAGPVWTSPSSQPVYVTNCGGDYPIHIMTGSKKIPGSLLVTPEYVDFVEVKARVRQEEFVGISTVKTDVPRSGGRSLFLCCGAPPPAAPAFSDVGAPGGPRPGCKDEVDERGAQEGTSTSGGPSGVWQMLWSKNGVPQRQAFEASTATREALHRHTQRWLGEVDTAPSESGAAADGVGRELEIAVPRNLMVGEEELRLRGEPSLILNDSNTRALASAVPPMLRMKDWSMSYSTAKHGISLQTLYRKAVHGQPTILLFKDFGGFTFGCFTTDSWRVAPRYYGSGETFVFQLEPYRVAYPWRSMSKLKNDFFQYGTPECLAIGGLGHFAIWVDAELLAGSSGTCGTFGSPCLAHNEEFKLQYVEMWQATQ</sequence>
<evidence type="ECO:0000256" key="1">
    <source>
        <dbReference type="ARBA" id="ARBA00004173"/>
    </source>
</evidence>
<dbReference type="OrthoDB" id="26679at2759"/>
<gene>
    <name evidence="7" type="ORF">TSOC_005306</name>
</gene>
<evidence type="ECO:0000256" key="3">
    <source>
        <dbReference type="ARBA" id="ARBA00023128"/>
    </source>
</evidence>
<dbReference type="SMART" id="SM00584">
    <property type="entry name" value="TLDc"/>
    <property type="match status" value="1"/>
</dbReference>
<evidence type="ECO:0000259" key="6">
    <source>
        <dbReference type="PROSITE" id="PS51886"/>
    </source>
</evidence>
<evidence type="ECO:0000313" key="8">
    <source>
        <dbReference type="Proteomes" id="UP000236333"/>
    </source>
</evidence>
<reference evidence="7 8" key="1">
    <citation type="journal article" date="2017" name="Mol. Biol. Evol.">
        <title>The 4-celled Tetrabaena socialis nuclear genome reveals the essential components for genetic control of cell number at the origin of multicellularity in the volvocine lineage.</title>
        <authorList>
            <person name="Featherston J."/>
            <person name="Arakaki Y."/>
            <person name="Hanschen E.R."/>
            <person name="Ferris P.J."/>
            <person name="Michod R.E."/>
            <person name="Olson B.J.S.C."/>
            <person name="Nozaki H."/>
            <person name="Durand P.M."/>
        </authorList>
    </citation>
    <scope>NUCLEOTIDE SEQUENCE [LARGE SCALE GENOMIC DNA]</scope>
    <source>
        <strain evidence="7 8">NIES-571</strain>
    </source>
</reference>
<dbReference type="InterPro" id="IPR006571">
    <property type="entry name" value="TLDc_dom"/>
</dbReference>
<feature type="compositionally biased region" description="Low complexity" evidence="5">
    <location>
        <begin position="65"/>
        <end position="74"/>
    </location>
</feature>
<feature type="compositionally biased region" description="Basic and acidic residues" evidence="5">
    <location>
        <begin position="195"/>
        <end position="205"/>
    </location>
</feature>
<evidence type="ECO:0000256" key="2">
    <source>
        <dbReference type="ARBA" id="ARBA00009540"/>
    </source>
</evidence>
<evidence type="ECO:0000256" key="5">
    <source>
        <dbReference type="SAM" id="MobiDB-lite"/>
    </source>
</evidence>
<dbReference type="PANTHER" id="PTHR23354:SF62">
    <property type="entry name" value="MUSTARD, ISOFORM V"/>
    <property type="match status" value="1"/>
</dbReference>
<organism evidence="7 8">
    <name type="scientific">Tetrabaena socialis</name>
    <dbReference type="NCBI Taxonomy" id="47790"/>
    <lineage>
        <taxon>Eukaryota</taxon>
        <taxon>Viridiplantae</taxon>
        <taxon>Chlorophyta</taxon>
        <taxon>core chlorophytes</taxon>
        <taxon>Chlorophyceae</taxon>
        <taxon>CS clade</taxon>
        <taxon>Chlamydomonadales</taxon>
        <taxon>Tetrabaenaceae</taxon>
        <taxon>Tetrabaena</taxon>
    </lineage>
</organism>
<evidence type="ECO:0000313" key="7">
    <source>
        <dbReference type="EMBL" id="PNH08157.1"/>
    </source>
</evidence>
<protein>
    <recommendedName>
        <fullName evidence="4">Oxidation resistance protein 1</fullName>
    </recommendedName>
</protein>
<feature type="region of interest" description="Disordered" evidence="5">
    <location>
        <begin position="183"/>
        <end position="221"/>
    </location>
</feature>
<comment type="caution">
    <text evidence="7">The sequence shown here is derived from an EMBL/GenBank/DDBJ whole genome shotgun (WGS) entry which is preliminary data.</text>
</comment>
<comment type="subcellular location">
    <subcellularLocation>
        <location evidence="1">Mitochondrion</location>
    </subcellularLocation>
</comment>
<dbReference type="Proteomes" id="UP000236333">
    <property type="component" value="Unassembled WGS sequence"/>
</dbReference>
<keyword evidence="8" id="KW-1185">Reference proteome</keyword>
<dbReference type="PANTHER" id="PTHR23354">
    <property type="entry name" value="NUCLEOLAR PROTEIN 7/ESTROGEN RECEPTOR COACTIVATOR-RELATED"/>
    <property type="match status" value="1"/>
</dbReference>
<comment type="similarity">
    <text evidence="2">Belongs to the OXR1 family.</text>
</comment>
<feature type="domain" description="TLDc" evidence="6">
    <location>
        <begin position="296"/>
        <end position="459"/>
    </location>
</feature>
<name>A0A2J8A6N1_9CHLO</name>
<dbReference type="AlphaFoldDB" id="A0A2J8A6N1"/>
<dbReference type="Pfam" id="PF07534">
    <property type="entry name" value="TLD"/>
    <property type="match status" value="1"/>
</dbReference>
<dbReference type="GO" id="GO:0005739">
    <property type="term" value="C:mitochondrion"/>
    <property type="evidence" value="ECO:0007669"/>
    <property type="project" value="UniProtKB-SubCell"/>
</dbReference>
<proteinExistence type="inferred from homology"/>
<accession>A0A2J8A6N1</accession>